<evidence type="ECO:0000259" key="1">
    <source>
        <dbReference type="PROSITE" id="PS51750"/>
    </source>
</evidence>
<dbReference type="SMART" id="SM01040">
    <property type="entry name" value="Bro-N"/>
    <property type="match status" value="1"/>
</dbReference>
<organism evidence="2 3">
    <name type="scientific">Alteromonas profundi</name>
    <dbReference type="NCBI Taxonomy" id="2696062"/>
    <lineage>
        <taxon>Bacteria</taxon>
        <taxon>Pseudomonadati</taxon>
        <taxon>Pseudomonadota</taxon>
        <taxon>Gammaproteobacteria</taxon>
        <taxon>Alteromonadales</taxon>
        <taxon>Alteromonadaceae</taxon>
        <taxon>Alteromonas/Salinimonas group</taxon>
        <taxon>Alteromonas</taxon>
    </lineage>
</organism>
<dbReference type="AlphaFoldDB" id="A0A7X5LPC6"/>
<name>A0A7X5LPC6_9ALTE</name>
<reference evidence="2 3" key="1">
    <citation type="submission" date="2020-01" db="EMBL/GenBank/DDBJ databases">
        <authorList>
            <person name="Chen J."/>
            <person name="Zhu S."/>
            <person name="Yang J."/>
        </authorList>
    </citation>
    <scope>NUCLEOTIDE SEQUENCE [LARGE SCALE GENOMIC DNA]</scope>
    <source>
        <strain evidence="2 3">345S023</strain>
    </source>
</reference>
<keyword evidence="3" id="KW-1185">Reference proteome</keyword>
<protein>
    <submittedName>
        <fullName evidence="2">BRO-like protein</fullName>
    </submittedName>
</protein>
<feature type="domain" description="Bro-N" evidence="1">
    <location>
        <begin position="1"/>
        <end position="123"/>
    </location>
</feature>
<dbReference type="EMBL" id="JAAAWN010000038">
    <property type="protein sequence ID" value="NDV93082.1"/>
    <property type="molecule type" value="Genomic_DNA"/>
</dbReference>
<sequence length="260" mass="29848">MDLINIKYSNESGEYPIRTISNDGVIYFSLKDMIKTLSNDNVNLGEESKDASIPSLLRTVTSSFEDDEYIYRPSENKRFDGDNELFITQPGVFRLLSYDNSKSSKKFQRWLFHEVIPSLTKFGTYPPPRNQGSMLAQMAELLAQNTRALADNIAKQELLEQDVMEVKDAVTTIDDRLNVLEENTTKKLRLFTASDYLSKIKLDASHSQKSEVASWCENLLLNEFTGFERNRRSNTDVSINEYPEIVLEKAVEMMRQTGRI</sequence>
<comment type="caution">
    <text evidence="2">The sequence shown here is derived from an EMBL/GenBank/DDBJ whole genome shotgun (WGS) entry which is preliminary data.</text>
</comment>
<dbReference type="PROSITE" id="PS51750">
    <property type="entry name" value="BRO_N"/>
    <property type="match status" value="1"/>
</dbReference>
<proteinExistence type="predicted"/>
<gene>
    <name evidence="2" type="ORF">GTH32_18090</name>
</gene>
<dbReference type="Proteomes" id="UP000470213">
    <property type="component" value="Unassembled WGS sequence"/>
</dbReference>
<evidence type="ECO:0000313" key="2">
    <source>
        <dbReference type="EMBL" id="NDV93082.1"/>
    </source>
</evidence>
<dbReference type="RefSeq" id="WP_163088417.1">
    <property type="nucleotide sequence ID" value="NZ_JAAAWN010000038.1"/>
</dbReference>
<dbReference type="Pfam" id="PF02498">
    <property type="entry name" value="Bro-N"/>
    <property type="match status" value="1"/>
</dbReference>
<dbReference type="InterPro" id="IPR003497">
    <property type="entry name" value="BRO_N_domain"/>
</dbReference>
<accession>A0A7X5LPC6</accession>
<evidence type="ECO:0000313" key="3">
    <source>
        <dbReference type="Proteomes" id="UP000470213"/>
    </source>
</evidence>